<evidence type="ECO:0000313" key="1">
    <source>
        <dbReference type="EMBL" id="CAL0313875.1"/>
    </source>
</evidence>
<dbReference type="EMBL" id="CAXHTB010000010">
    <property type="protein sequence ID" value="CAL0313875.1"/>
    <property type="molecule type" value="Genomic_DNA"/>
</dbReference>
<protein>
    <submittedName>
        <fullName evidence="1">Uncharacterized protein</fullName>
    </submittedName>
</protein>
<keyword evidence="2" id="KW-1185">Reference proteome</keyword>
<gene>
    <name evidence="1" type="ORF">LLUT_LOCUS14935</name>
</gene>
<sequence length="70" mass="7869">MGGCAISILTRDDDRSIEFDILRSIKITIIFWPKEKHERQIVRVDAKRALVGTKLKLSSDGGIKLSRGSE</sequence>
<comment type="caution">
    <text evidence="1">The sequence shown here is derived from an EMBL/GenBank/DDBJ whole genome shotgun (WGS) entry which is preliminary data.</text>
</comment>
<dbReference type="Proteomes" id="UP001497480">
    <property type="component" value="Unassembled WGS sequence"/>
</dbReference>
<reference evidence="1 2" key="1">
    <citation type="submission" date="2024-03" db="EMBL/GenBank/DDBJ databases">
        <authorList>
            <person name="Martinez-Hernandez J."/>
        </authorList>
    </citation>
    <scope>NUCLEOTIDE SEQUENCE [LARGE SCALE GENOMIC DNA]</scope>
</reference>
<dbReference type="AlphaFoldDB" id="A0AAV1WWS8"/>
<accession>A0AAV1WWS8</accession>
<evidence type="ECO:0000313" key="2">
    <source>
        <dbReference type="Proteomes" id="UP001497480"/>
    </source>
</evidence>
<organism evidence="1 2">
    <name type="scientific">Lupinus luteus</name>
    <name type="common">European yellow lupine</name>
    <dbReference type="NCBI Taxonomy" id="3873"/>
    <lineage>
        <taxon>Eukaryota</taxon>
        <taxon>Viridiplantae</taxon>
        <taxon>Streptophyta</taxon>
        <taxon>Embryophyta</taxon>
        <taxon>Tracheophyta</taxon>
        <taxon>Spermatophyta</taxon>
        <taxon>Magnoliopsida</taxon>
        <taxon>eudicotyledons</taxon>
        <taxon>Gunneridae</taxon>
        <taxon>Pentapetalae</taxon>
        <taxon>rosids</taxon>
        <taxon>fabids</taxon>
        <taxon>Fabales</taxon>
        <taxon>Fabaceae</taxon>
        <taxon>Papilionoideae</taxon>
        <taxon>50 kb inversion clade</taxon>
        <taxon>genistoids sensu lato</taxon>
        <taxon>core genistoids</taxon>
        <taxon>Genisteae</taxon>
        <taxon>Lupinus</taxon>
    </lineage>
</organism>
<name>A0AAV1WWS8_LUPLU</name>
<proteinExistence type="predicted"/>